<sequence>MTAQNLQIDFDQPLVAGSAIKKDVLSRKSFAEAAAGALQKVTSVNGFVLSVEGEWGSGKTSALAMIEDILLQPSEGLRPVIVHFNPWLVGERDALLRHFLARISKEISLSDHAKEGKRVAREIKSYSKVFDIVKLVPGAEPWASIIKTVIESVGESAGSIAEYKTPDIEQHKQRVEQALKKYPKPIIIFIDDIDRLFPLEVFEMIRIIKAVGDLPNLGYVLAWDPTYVADALKRVNVPQAESYLDKIVQVRIPLPSISLSARGQLINNALTRIDPEALKSRFKDDENRLSSLYFAGLRELLAQPRDVTRVFNTVRVIEPAIRGEVNFADIVGLAALMVKATPIFELLRRSPTYFVGRFPNSSGLGEKSDDLLQVGTDERKAALEACQLPAQVKRVVQFLFPLVAEADDEFAFGQVSDVAGHIAHPARLLVALQMNIGSADVSLGAARTYLHQANERDVIADALTSENCFEFMETLGDVAQFSDGKGINDLDALCLSIAALADRNPFPVRSKARDQLFVLRSEAIALRAIDYVVKAVGPDKGEAIAEKIIKSRHALTVAANLIGRSYLWHKDEQPEPVTAASSCKESMLQTFATNVLETCKTGEIFATSNPGFVFFILARAIPYACRGVFKAIKTAAPNLDNFALELLRHSFDSNKGQTYSLPKDIVLLTAYCSLEKFKEHARLRLVNHDLKFPARAAWMSVIEGKALYGIDGSDSNR</sequence>
<accession>A0A1T1ASJ8</accession>
<dbReference type="RefSeq" id="WP_078364801.1">
    <property type="nucleotide sequence ID" value="NZ_MTJN01000002.1"/>
</dbReference>
<dbReference type="EMBL" id="MTJN01000002">
    <property type="protein sequence ID" value="OOV06973.1"/>
    <property type="molecule type" value="Genomic_DNA"/>
</dbReference>
<feature type="domain" description="KAP NTPase" evidence="1">
    <location>
        <begin position="27"/>
        <end position="319"/>
    </location>
</feature>
<evidence type="ECO:0000313" key="3">
    <source>
        <dbReference type="Proteomes" id="UP000190750"/>
    </source>
</evidence>
<dbReference type="Proteomes" id="UP000190750">
    <property type="component" value="Unassembled WGS sequence"/>
</dbReference>
<organism evidence="2 3">
    <name type="scientific">Rhodoferax fermentans</name>
    <dbReference type="NCBI Taxonomy" id="28066"/>
    <lineage>
        <taxon>Bacteria</taxon>
        <taxon>Pseudomonadati</taxon>
        <taxon>Pseudomonadota</taxon>
        <taxon>Betaproteobacteria</taxon>
        <taxon>Burkholderiales</taxon>
        <taxon>Comamonadaceae</taxon>
        <taxon>Rhodoferax</taxon>
    </lineage>
</organism>
<proteinExistence type="predicted"/>
<comment type="caution">
    <text evidence="2">The sequence shown here is derived from an EMBL/GenBank/DDBJ whole genome shotgun (WGS) entry which is preliminary data.</text>
</comment>
<dbReference type="InterPro" id="IPR011646">
    <property type="entry name" value="KAP_P-loop"/>
</dbReference>
<evidence type="ECO:0000259" key="1">
    <source>
        <dbReference type="Pfam" id="PF07693"/>
    </source>
</evidence>
<name>A0A1T1ASJ8_RHOFE</name>
<keyword evidence="3" id="KW-1185">Reference proteome</keyword>
<dbReference type="Gene3D" id="3.40.50.300">
    <property type="entry name" value="P-loop containing nucleotide triphosphate hydrolases"/>
    <property type="match status" value="1"/>
</dbReference>
<evidence type="ECO:0000313" key="2">
    <source>
        <dbReference type="EMBL" id="OOV06973.1"/>
    </source>
</evidence>
<protein>
    <recommendedName>
        <fullName evidence="1">KAP NTPase domain-containing protein</fullName>
    </recommendedName>
</protein>
<dbReference type="InterPro" id="IPR027417">
    <property type="entry name" value="P-loop_NTPase"/>
</dbReference>
<dbReference type="AlphaFoldDB" id="A0A1T1ASJ8"/>
<dbReference type="OrthoDB" id="88903at2"/>
<dbReference type="SUPFAM" id="SSF52540">
    <property type="entry name" value="P-loop containing nucleoside triphosphate hydrolases"/>
    <property type="match status" value="1"/>
</dbReference>
<dbReference type="STRING" id="28066.RF819_09765"/>
<reference evidence="2 3" key="1">
    <citation type="submission" date="2017-01" db="EMBL/GenBank/DDBJ databases">
        <title>Genome sequencing of Rhodoferax fermentans JCM 7819.</title>
        <authorList>
            <person name="Kim Y.J."/>
            <person name="Farh M.E.-A."/>
            <person name="Yang D.-C."/>
        </authorList>
    </citation>
    <scope>NUCLEOTIDE SEQUENCE [LARGE SCALE GENOMIC DNA]</scope>
    <source>
        <strain evidence="2 3">JCM 7819</strain>
    </source>
</reference>
<gene>
    <name evidence="2" type="ORF">RF819_09765</name>
</gene>
<dbReference type="Pfam" id="PF07693">
    <property type="entry name" value="KAP_NTPase"/>
    <property type="match status" value="1"/>
</dbReference>